<evidence type="ECO:0000313" key="3">
    <source>
        <dbReference type="EMBL" id="CAK0897085.1"/>
    </source>
</evidence>
<feature type="signal peptide" evidence="2">
    <location>
        <begin position="1"/>
        <end position="19"/>
    </location>
</feature>
<keyword evidence="2" id="KW-0732">Signal</keyword>
<keyword evidence="4" id="KW-1185">Reference proteome</keyword>
<proteinExistence type="predicted"/>
<comment type="caution">
    <text evidence="3">The sequence shown here is derived from an EMBL/GenBank/DDBJ whole genome shotgun (WGS) entry which is preliminary data.</text>
</comment>
<sequence>MRCAALLPLLALLGERAIGLQHPWDEEGASSWAGEDTDGKFPWEKPVPSLDDIRAITQSTARQHEGAHSSDESARELPDGRLAPDPPRDDIWAPTNSSAWQHTARLNAPPKRVAIAYRGDYHRRVLLEHAVEYSEDPDVENSSVAYGCSDFFHNAEQHWQNLVAPLEAAGASVKTYFHSYRDVACPQRDARLVRELRPRRHEWSRAHLELIVDSYLRVLELVLEDEDDLDAVVLTRFDLRYREPITAFDIDWSVTNVAHREGELSWLKQRKLSDLFYVLPIGHVQPLMEALRVSGTDPPGHKATGAGHWIWHPFTEAMGKESLRFIDQQFSPSFSSPSETPSFVGISRRCGADYDECSAAE</sequence>
<protein>
    <submittedName>
        <fullName evidence="3">Uncharacterized protein</fullName>
    </submittedName>
</protein>
<feature type="chain" id="PRO_5045162896" evidence="2">
    <location>
        <begin position="20"/>
        <end position="361"/>
    </location>
</feature>
<dbReference type="EMBL" id="CAUYUJ010020281">
    <property type="protein sequence ID" value="CAK0897085.1"/>
    <property type="molecule type" value="Genomic_DNA"/>
</dbReference>
<evidence type="ECO:0000256" key="2">
    <source>
        <dbReference type="SAM" id="SignalP"/>
    </source>
</evidence>
<accession>A0ABN9XGN8</accession>
<feature type="region of interest" description="Disordered" evidence="1">
    <location>
        <begin position="29"/>
        <end position="95"/>
    </location>
</feature>
<name>A0ABN9XGN8_9DINO</name>
<evidence type="ECO:0000313" key="4">
    <source>
        <dbReference type="Proteomes" id="UP001189429"/>
    </source>
</evidence>
<evidence type="ECO:0000256" key="1">
    <source>
        <dbReference type="SAM" id="MobiDB-lite"/>
    </source>
</evidence>
<reference evidence="3" key="1">
    <citation type="submission" date="2023-10" db="EMBL/GenBank/DDBJ databases">
        <authorList>
            <person name="Chen Y."/>
            <person name="Shah S."/>
            <person name="Dougan E. K."/>
            <person name="Thang M."/>
            <person name="Chan C."/>
        </authorList>
    </citation>
    <scope>NUCLEOTIDE SEQUENCE [LARGE SCALE GENOMIC DNA]</scope>
</reference>
<organism evidence="3 4">
    <name type="scientific">Prorocentrum cordatum</name>
    <dbReference type="NCBI Taxonomy" id="2364126"/>
    <lineage>
        <taxon>Eukaryota</taxon>
        <taxon>Sar</taxon>
        <taxon>Alveolata</taxon>
        <taxon>Dinophyceae</taxon>
        <taxon>Prorocentrales</taxon>
        <taxon>Prorocentraceae</taxon>
        <taxon>Prorocentrum</taxon>
    </lineage>
</organism>
<feature type="compositionally biased region" description="Basic and acidic residues" evidence="1">
    <location>
        <begin position="62"/>
        <end position="79"/>
    </location>
</feature>
<dbReference type="Proteomes" id="UP001189429">
    <property type="component" value="Unassembled WGS sequence"/>
</dbReference>
<gene>
    <name evidence="3" type="ORF">PCOR1329_LOCUS75367</name>
</gene>